<proteinExistence type="predicted"/>
<name>A0AAW2RG63_SESRA</name>
<sequence>MVILGPLNPKRLIDVYLEPLIKELQNLWHVGVLTHDNAKNKTFMMRAVLMWTVNNLPTYGMTSRWSTTGVMGCPVCMDDTCAFHLQNDKKACYFDCHRQFLPMTIRAVGTRKHSLRTE</sequence>
<dbReference type="Pfam" id="PF02992">
    <property type="entry name" value="Transposase_21"/>
    <property type="match status" value="1"/>
</dbReference>
<protein>
    <submittedName>
        <fullName evidence="1">Uncharacterized protein</fullName>
    </submittedName>
</protein>
<dbReference type="AlphaFoldDB" id="A0AAW2RG63"/>
<comment type="caution">
    <text evidence="1">The sequence shown here is derived from an EMBL/GenBank/DDBJ whole genome shotgun (WGS) entry which is preliminary data.</text>
</comment>
<gene>
    <name evidence="1" type="ORF">Sradi_3226000</name>
</gene>
<dbReference type="PANTHER" id="PTHR10775:SF166">
    <property type="entry name" value="OS04G0146034 PROTEIN"/>
    <property type="match status" value="1"/>
</dbReference>
<organism evidence="1">
    <name type="scientific">Sesamum radiatum</name>
    <name type="common">Black benniseed</name>
    <dbReference type="NCBI Taxonomy" id="300843"/>
    <lineage>
        <taxon>Eukaryota</taxon>
        <taxon>Viridiplantae</taxon>
        <taxon>Streptophyta</taxon>
        <taxon>Embryophyta</taxon>
        <taxon>Tracheophyta</taxon>
        <taxon>Spermatophyta</taxon>
        <taxon>Magnoliopsida</taxon>
        <taxon>eudicotyledons</taxon>
        <taxon>Gunneridae</taxon>
        <taxon>Pentapetalae</taxon>
        <taxon>asterids</taxon>
        <taxon>lamiids</taxon>
        <taxon>Lamiales</taxon>
        <taxon>Pedaliaceae</taxon>
        <taxon>Sesamum</taxon>
    </lineage>
</organism>
<dbReference type="EMBL" id="JACGWJ010000013">
    <property type="protein sequence ID" value="KAL0379205.1"/>
    <property type="molecule type" value="Genomic_DNA"/>
</dbReference>
<reference evidence="1" key="2">
    <citation type="journal article" date="2024" name="Plant">
        <title>Genomic evolution and insights into agronomic trait innovations of Sesamum species.</title>
        <authorList>
            <person name="Miao H."/>
            <person name="Wang L."/>
            <person name="Qu L."/>
            <person name="Liu H."/>
            <person name="Sun Y."/>
            <person name="Le M."/>
            <person name="Wang Q."/>
            <person name="Wei S."/>
            <person name="Zheng Y."/>
            <person name="Lin W."/>
            <person name="Duan Y."/>
            <person name="Cao H."/>
            <person name="Xiong S."/>
            <person name="Wang X."/>
            <person name="Wei L."/>
            <person name="Li C."/>
            <person name="Ma Q."/>
            <person name="Ju M."/>
            <person name="Zhao R."/>
            <person name="Li G."/>
            <person name="Mu C."/>
            <person name="Tian Q."/>
            <person name="Mei H."/>
            <person name="Zhang T."/>
            <person name="Gao T."/>
            <person name="Zhang H."/>
        </authorList>
    </citation>
    <scope>NUCLEOTIDE SEQUENCE</scope>
    <source>
        <strain evidence="1">G02</strain>
    </source>
</reference>
<dbReference type="InterPro" id="IPR004242">
    <property type="entry name" value="Transposase_21"/>
</dbReference>
<dbReference type="PANTHER" id="PTHR10775">
    <property type="entry name" value="OS08G0208400 PROTEIN"/>
    <property type="match status" value="1"/>
</dbReference>
<evidence type="ECO:0000313" key="1">
    <source>
        <dbReference type="EMBL" id="KAL0379205.1"/>
    </source>
</evidence>
<accession>A0AAW2RG63</accession>
<reference evidence="1" key="1">
    <citation type="submission" date="2020-06" db="EMBL/GenBank/DDBJ databases">
        <authorList>
            <person name="Li T."/>
            <person name="Hu X."/>
            <person name="Zhang T."/>
            <person name="Song X."/>
            <person name="Zhang H."/>
            <person name="Dai N."/>
            <person name="Sheng W."/>
            <person name="Hou X."/>
            <person name="Wei L."/>
        </authorList>
    </citation>
    <scope>NUCLEOTIDE SEQUENCE</scope>
    <source>
        <strain evidence="1">G02</strain>
        <tissue evidence="1">Leaf</tissue>
    </source>
</reference>